<accession>A0A484MEV0</accession>
<evidence type="ECO:0000313" key="2">
    <source>
        <dbReference type="EMBL" id="VFQ87320.1"/>
    </source>
</evidence>
<sequence length="77" mass="9244">MYKRWSILLMILHILLCCTITEENARFFMQTVTLETVTQMLYQPSIHYHSHKEEGWLCHARVSTPMIIFRQQVLTMT</sequence>
<feature type="signal peptide" evidence="1">
    <location>
        <begin position="1"/>
        <end position="21"/>
    </location>
</feature>
<proteinExistence type="predicted"/>
<protein>
    <recommendedName>
        <fullName evidence="4">Secreted protein</fullName>
    </recommendedName>
</protein>
<keyword evidence="3" id="KW-1185">Reference proteome</keyword>
<gene>
    <name evidence="2" type="ORF">CCAM_LOCUS29096</name>
</gene>
<evidence type="ECO:0000256" key="1">
    <source>
        <dbReference type="SAM" id="SignalP"/>
    </source>
</evidence>
<evidence type="ECO:0000313" key="3">
    <source>
        <dbReference type="Proteomes" id="UP000595140"/>
    </source>
</evidence>
<evidence type="ECO:0008006" key="4">
    <source>
        <dbReference type="Google" id="ProtNLM"/>
    </source>
</evidence>
<dbReference type="Proteomes" id="UP000595140">
    <property type="component" value="Unassembled WGS sequence"/>
</dbReference>
<organism evidence="2 3">
    <name type="scientific">Cuscuta campestris</name>
    <dbReference type="NCBI Taxonomy" id="132261"/>
    <lineage>
        <taxon>Eukaryota</taxon>
        <taxon>Viridiplantae</taxon>
        <taxon>Streptophyta</taxon>
        <taxon>Embryophyta</taxon>
        <taxon>Tracheophyta</taxon>
        <taxon>Spermatophyta</taxon>
        <taxon>Magnoliopsida</taxon>
        <taxon>eudicotyledons</taxon>
        <taxon>Gunneridae</taxon>
        <taxon>Pentapetalae</taxon>
        <taxon>asterids</taxon>
        <taxon>lamiids</taxon>
        <taxon>Solanales</taxon>
        <taxon>Convolvulaceae</taxon>
        <taxon>Cuscuteae</taxon>
        <taxon>Cuscuta</taxon>
        <taxon>Cuscuta subgen. Grammica</taxon>
        <taxon>Cuscuta sect. Cleistogrammica</taxon>
    </lineage>
</organism>
<feature type="chain" id="PRO_5019776742" description="Secreted protein" evidence="1">
    <location>
        <begin position="22"/>
        <end position="77"/>
    </location>
</feature>
<name>A0A484MEV0_9ASTE</name>
<dbReference type="AlphaFoldDB" id="A0A484MEV0"/>
<keyword evidence="1" id="KW-0732">Signal</keyword>
<dbReference type="EMBL" id="OOIL02003368">
    <property type="protein sequence ID" value="VFQ87320.1"/>
    <property type="molecule type" value="Genomic_DNA"/>
</dbReference>
<reference evidence="2 3" key="1">
    <citation type="submission" date="2018-04" db="EMBL/GenBank/DDBJ databases">
        <authorList>
            <person name="Vogel A."/>
        </authorList>
    </citation>
    <scope>NUCLEOTIDE SEQUENCE [LARGE SCALE GENOMIC DNA]</scope>
</reference>